<name>A0A436ZN32_ARTFL</name>
<evidence type="ECO:0008006" key="4">
    <source>
        <dbReference type="Google" id="ProtNLM"/>
    </source>
</evidence>
<feature type="signal peptide" evidence="1">
    <location>
        <begin position="1"/>
        <end position="26"/>
    </location>
</feature>
<dbReference type="OrthoDB" id="5346489at2759"/>
<dbReference type="GeneID" id="93590455"/>
<reference evidence="2 3" key="1">
    <citation type="submission" date="2019-01" db="EMBL/GenBank/DDBJ databases">
        <title>Intercellular communication is required for trap formation in the nematode-trapping fungus Duddingtonia flagrans.</title>
        <authorList>
            <person name="Youssar L."/>
            <person name="Wernet V."/>
            <person name="Hensel N."/>
            <person name="Hildebrandt H.-G."/>
            <person name="Fischer R."/>
        </authorList>
    </citation>
    <scope>NUCLEOTIDE SEQUENCE [LARGE SCALE GENOMIC DNA]</scope>
    <source>
        <strain evidence="2 3">CBS H-5679</strain>
    </source>
</reference>
<accession>A0A436ZN32</accession>
<keyword evidence="1" id="KW-0732">Signal</keyword>
<feature type="chain" id="PRO_5018998316" description="Ecp2 effector protein domain-containing protein" evidence="1">
    <location>
        <begin position="27"/>
        <end position="269"/>
    </location>
</feature>
<protein>
    <recommendedName>
        <fullName evidence="4">Ecp2 effector protein domain-containing protein</fullName>
    </recommendedName>
</protein>
<dbReference type="EMBL" id="SAEB01000012">
    <property type="protein sequence ID" value="RVD80243.1"/>
    <property type="molecule type" value="Genomic_DNA"/>
</dbReference>
<dbReference type="RefSeq" id="XP_067485787.1">
    <property type="nucleotide sequence ID" value="XM_067637838.1"/>
</dbReference>
<proteinExistence type="predicted"/>
<dbReference type="Proteomes" id="UP000283090">
    <property type="component" value="Unassembled WGS sequence"/>
</dbReference>
<gene>
    <name evidence="2" type="ORF">DFL_008144</name>
</gene>
<sequence length="269" mass="30366">MLLSKFKFSSLLRILALTIAPLSVDASTCFEIADSDNFNTGICTIKTTWQKITYHKDDEVSGEPAIRDRIASEIFDSRGTKISAKNMDDFQWCRGYQGQECEWHSSLPFLVLVSPQHRIEYLQFWFGDIGWHTNPNPSEGPKYLGDDVKDKRPWCGVYTDWEPIPSENGRFLGDPGIRIVELLHKVEIGRVLLSMRPDQCQSTGIQTMRTACTTNDSHGYKNKAIYIDGDEGQNCNAGSTCARRYGYIRTPSELDETKVCEGGSPGRFT</sequence>
<dbReference type="AlphaFoldDB" id="A0A436ZN32"/>
<keyword evidence="3" id="KW-1185">Reference proteome</keyword>
<dbReference type="VEuPathDB" id="FungiDB:DFL_008144"/>
<evidence type="ECO:0000256" key="1">
    <source>
        <dbReference type="SAM" id="SignalP"/>
    </source>
</evidence>
<comment type="caution">
    <text evidence="2">The sequence shown here is derived from an EMBL/GenBank/DDBJ whole genome shotgun (WGS) entry which is preliminary data.</text>
</comment>
<organism evidence="2 3">
    <name type="scientific">Arthrobotrys flagrans</name>
    <name type="common">Nematode-trapping fungus</name>
    <name type="synonym">Trichothecium flagrans</name>
    <dbReference type="NCBI Taxonomy" id="97331"/>
    <lineage>
        <taxon>Eukaryota</taxon>
        <taxon>Fungi</taxon>
        <taxon>Dikarya</taxon>
        <taxon>Ascomycota</taxon>
        <taxon>Pezizomycotina</taxon>
        <taxon>Orbiliomycetes</taxon>
        <taxon>Orbiliales</taxon>
        <taxon>Orbiliaceae</taxon>
        <taxon>Arthrobotrys</taxon>
    </lineage>
</organism>
<evidence type="ECO:0000313" key="3">
    <source>
        <dbReference type="Proteomes" id="UP000283090"/>
    </source>
</evidence>
<evidence type="ECO:0000313" key="2">
    <source>
        <dbReference type="EMBL" id="RVD80243.1"/>
    </source>
</evidence>